<keyword evidence="3" id="KW-1185">Reference proteome</keyword>
<proteinExistence type="predicted"/>
<evidence type="ECO:0000256" key="1">
    <source>
        <dbReference type="SAM" id="Phobius"/>
    </source>
</evidence>
<evidence type="ECO:0000313" key="3">
    <source>
        <dbReference type="Proteomes" id="UP001216390"/>
    </source>
</evidence>
<name>A0AAF0BTC3_9ACTN</name>
<evidence type="ECO:0000313" key="2">
    <source>
        <dbReference type="EMBL" id="WCO66592.1"/>
    </source>
</evidence>
<accession>A0AAF0BTC3</accession>
<organism evidence="2 3">
    <name type="scientific">Iamia majanohamensis</name>
    <dbReference type="NCBI Taxonomy" id="467976"/>
    <lineage>
        <taxon>Bacteria</taxon>
        <taxon>Bacillati</taxon>
        <taxon>Actinomycetota</taxon>
        <taxon>Acidimicrobiia</taxon>
        <taxon>Acidimicrobiales</taxon>
        <taxon>Iamiaceae</taxon>
        <taxon>Iamia</taxon>
    </lineage>
</organism>
<dbReference type="Proteomes" id="UP001216390">
    <property type="component" value="Chromosome"/>
</dbReference>
<keyword evidence="1" id="KW-0812">Transmembrane</keyword>
<protein>
    <submittedName>
        <fullName evidence="2">Uncharacterized protein</fullName>
    </submittedName>
</protein>
<reference evidence="2" key="1">
    <citation type="submission" date="2023-01" db="EMBL/GenBank/DDBJ databases">
        <title>The diversity of Class Acidimicrobiia in South China Sea sediment environments and the proposal of Iamia marina sp. nov., a novel species of the genus Iamia.</title>
        <authorList>
            <person name="He Y."/>
            <person name="Tian X."/>
        </authorList>
    </citation>
    <scope>NUCLEOTIDE SEQUENCE</scope>
    <source>
        <strain evidence="2">DSM 19957</strain>
    </source>
</reference>
<dbReference type="AlphaFoldDB" id="A0AAF0BTC3"/>
<keyword evidence="1" id="KW-1133">Transmembrane helix</keyword>
<dbReference type="EMBL" id="CP116942">
    <property type="protein sequence ID" value="WCO66592.1"/>
    <property type="molecule type" value="Genomic_DNA"/>
</dbReference>
<feature type="transmembrane region" description="Helical" evidence="1">
    <location>
        <begin position="117"/>
        <end position="140"/>
    </location>
</feature>
<dbReference type="RefSeq" id="WP_272736115.1">
    <property type="nucleotide sequence ID" value="NZ_CP116942.1"/>
</dbReference>
<gene>
    <name evidence="2" type="ORF">PO878_19010</name>
</gene>
<sequence>MAHVAVRTDDYEDGAVPAVCVATGEPADVLVEHHSRAGAGAWVLLLLLLGPVGVVAMIVVDRLLSREAQGLVPMTRAALAEAKARRRRWEGAALVALAVAVAAAVLAVAVAGLRPGAWVAALLAGAVAVTLYLTPGRLGVTGRPDRRGRTVTLDGVDPAFARAYRAQDAARAEARRRAMGTATTAPLPR</sequence>
<feature type="transmembrane region" description="Helical" evidence="1">
    <location>
        <begin position="92"/>
        <end position="111"/>
    </location>
</feature>
<keyword evidence="1" id="KW-0472">Membrane</keyword>
<feature type="transmembrane region" description="Helical" evidence="1">
    <location>
        <begin position="39"/>
        <end position="60"/>
    </location>
</feature>
<dbReference type="KEGG" id="ima:PO878_19010"/>